<dbReference type="PANTHER" id="PTHR12802">
    <property type="entry name" value="SWI/SNF COMPLEX-RELATED"/>
    <property type="match status" value="1"/>
</dbReference>
<evidence type="ECO:0000259" key="9">
    <source>
        <dbReference type="PROSITE" id="PS51293"/>
    </source>
</evidence>
<dbReference type="Pfam" id="PF00249">
    <property type="entry name" value="Myb_DNA-binding"/>
    <property type="match status" value="1"/>
</dbReference>
<dbReference type="Proteomes" id="UP000004994">
    <property type="component" value="Chromosome 3"/>
</dbReference>
<feature type="compositionally biased region" description="Polar residues" evidence="6">
    <location>
        <begin position="209"/>
        <end position="225"/>
    </location>
</feature>
<dbReference type="InterPro" id="IPR017930">
    <property type="entry name" value="Myb_dom"/>
</dbReference>
<dbReference type="InterPro" id="IPR017884">
    <property type="entry name" value="SANT_dom"/>
</dbReference>
<comment type="subcellular location">
    <subcellularLocation>
        <location evidence="1">Nucleus</location>
    </subcellularLocation>
</comment>
<evidence type="ECO:0000256" key="4">
    <source>
        <dbReference type="ARBA" id="ARBA00023163"/>
    </source>
</evidence>
<feature type="transmembrane region" description="Helical" evidence="7">
    <location>
        <begin position="40"/>
        <end position="61"/>
    </location>
</feature>
<evidence type="ECO:0000256" key="7">
    <source>
        <dbReference type="SAM" id="Phobius"/>
    </source>
</evidence>
<protein>
    <submittedName>
        <fullName evidence="11">Uncharacterized protein</fullName>
    </submittedName>
</protein>
<dbReference type="PANTHER" id="PTHR12802:SF175">
    <property type="entry name" value="PROTEIN REVEILLE 2"/>
    <property type="match status" value="1"/>
</dbReference>
<keyword evidence="12" id="KW-1185">Reference proteome</keyword>
<dbReference type="AlphaFoldDB" id="A0A3Q7FNA0"/>
<dbReference type="GO" id="GO:0010468">
    <property type="term" value="P:regulation of gene expression"/>
    <property type="evidence" value="ECO:0007669"/>
    <property type="project" value="UniProtKB-ARBA"/>
</dbReference>
<dbReference type="FunFam" id="1.10.10.60:FF:000023">
    <property type="entry name" value="protein REVEILLE 6 isoform X1"/>
    <property type="match status" value="1"/>
</dbReference>
<feature type="region of interest" description="Disordered" evidence="6">
    <location>
        <begin position="439"/>
        <end position="475"/>
    </location>
</feature>
<dbReference type="InterPro" id="IPR006447">
    <property type="entry name" value="Myb_dom_plants"/>
</dbReference>
<keyword evidence="3" id="KW-0238">DNA-binding</keyword>
<dbReference type="GO" id="GO:0010597">
    <property type="term" value="P:green leaf volatile biosynthetic process"/>
    <property type="evidence" value="ECO:0007669"/>
    <property type="project" value="UniProtKB-ARBA"/>
</dbReference>
<feature type="region of interest" description="Disordered" evidence="6">
    <location>
        <begin position="163"/>
        <end position="225"/>
    </location>
</feature>
<evidence type="ECO:0000256" key="3">
    <source>
        <dbReference type="ARBA" id="ARBA00023125"/>
    </source>
</evidence>
<feature type="domain" description="HTH myb-type" evidence="10">
    <location>
        <begin position="108"/>
        <end position="162"/>
    </location>
</feature>
<keyword evidence="7" id="KW-0472">Membrane</keyword>
<gene>
    <name evidence="11" type="primary">LOC101255972</name>
</gene>
<evidence type="ECO:0000313" key="12">
    <source>
        <dbReference type="Proteomes" id="UP000004994"/>
    </source>
</evidence>
<keyword evidence="5" id="KW-0539">Nucleus</keyword>
<dbReference type="GO" id="GO:0005634">
    <property type="term" value="C:nucleus"/>
    <property type="evidence" value="ECO:0007669"/>
    <property type="project" value="UniProtKB-SubCell"/>
</dbReference>
<keyword evidence="7" id="KW-0812">Transmembrane</keyword>
<proteinExistence type="predicted"/>
<dbReference type="EnsemblPlants" id="Solyc03g098320.3.1">
    <property type="protein sequence ID" value="Solyc03g098320.3.1"/>
    <property type="gene ID" value="Solyc03g098320.3"/>
</dbReference>
<evidence type="ECO:0000256" key="2">
    <source>
        <dbReference type="ARBA" id="ARBA00023015"/>
    </source>
</evidence>
<dbReference type="PROSITE" id="PS51294">
    <property type="entry name" value="HTH_MYB"/>
    <property type="match status" value="1"/>
</dbReference>
<feature type="compositionally biased region" description="Low complexity" evidence="6">
    <location>
        <begin position="451"/>
        <end position="462"/>
    </location>
</feature>
<reference evidence="11" key="1">
    <citation type="journal article" date="2012" name="Nature">
        <title>The tomato genome sequence provides insights into fleshy fruit evolution.</title>
        <authorList>
            <consortium name="Tomato Genome Consortium"/>
        </authorList>
    </citation>
    <scope>NUCLEOTIDE SEQUENCE [LARGE SCALE GENOMIC DNA]</scope>
    <source>
        <strain evidence="11">cv. Heinz 1706</strain>
    </source>
</reference>
<dbReference type="GO" id="GO:0000976">
    <property type="term" value="F:transcription cis-regulatory region binding"/>
    <property type="evidence" value="ECO:0007669"/>
    <property type="project" value="UniProtKB-ARBA"/>
</dbReference>
<feature type="transmembrane region" description="Helical" evidence="7">
    <location>
        <begin position="12"/>
        <end position="33"/>
    </location>
</feature>
<feature type="compositionally biased region" description="Basic residues" evidence="6">
    <location>
        <begin position="182"/>
        <end position="192"/>
    </location>
</feature>
<dbReference type="PaxDb" id="4081-Solyc03g098320.2.1"/>
<sequence>FLYFPLHFISSSYFTDHFFGFIFSTSQFFFLGYKRSEATIHIFFCGLIFIILKIYFAAMVADAVNQVEGSQQGASSMISSKLETVATQGKAPTCLANENVLKARKPYTITKQREKWTEEEHQRFLEALKLYGRAWRQIEEYVGSKTAIQIRSHAQKFFAKVARDSGNDGDESLNAIDIPPPRPKKKPLHPYPRKMADSSIANKAVSGQPERSPSPNASGRESCSPDSVLPAIGLGIAEYSVAEQQNSRFSPVSCTTDAHTANIISTENDDESMSSNSNNVDAIHVTLKPVAASISLITNSEFMECNIVHMENSCNGEKLAVEPPSASIKLFGKTVFVPDANNLAPPAPYNTEKEKEISNEDVLHGFQANQANSPFVLAMVPGNMIPPASWLSQNMLENNRESTAAFPAATISWWSWYQDLLYRSISSCGQTTVEAASHCQGLKDEEPQREGSSTGSSIGSASEVDDGNTSCETVESKCTTKIKGFVPYKRCLAERDGKSSGAVLEERESQRVRVCS</sequence>
<evidence type="ECO:0000256" key="1">
    <source>
        <dbReference type="ARBA" id="ARBA00004123"/>
    </source>
</evidence>
<keyword evidence="7" id="KW-1133">Transmembrane helix</keyword>
<evidence type="ECO:0000256" key="6">
    <source>
        <dbReference type="SAM" id="MobiDB-lite"/>
    </source>
</evidence>
<dbReference type="SMART" id="SM00717">
    <property type="entry name" value="SANT"/>
    <property type="match status" value="1"/>
</dbReference>
<feature type="region of interest" description="Disordered" evidence="6">
    <location>
        <begin position="496"/>
        <end position="516"/>
    </location>
</feature>
<accession>A0A3Q7FNA0</accession>
<dbReference type="NCBIfam" id="TIGR01557">
    <property type="entry name" value="myb_SHAQKYF"/>
    <property type="match status" value="1"/>
</dbReference>
<dbReference type="InterPro" id="IPR001005">
    <property type="entry name" value="SANT/Myb"/>
</dbReference>
<evidence type="ECO:0000259" key="8">
    <source>
        <dbReference type="PROSITE" id="PS50090"/>
    </source>
</evidence>
<dbReference type="Gramene" id="Solyc03g098320.3.1">
    <property type="protein sequence ID" value="Solyc03g098320.3.1"/>
    <property type="gene ID" value="Solyc03g098320.3"/>
</dbReference>
<name>A0A3Q7FNA0_SOLLC</name>
<dbReference type="InParanoid" id="A0A3Q7FNA0"/>
<dbReference type="InterPro" id="IPR009057">
    <property type="entry name" value="Homeodomain-like_sf"/>
</dbReference>
<feature type="domain" description="Myb-like" evidence="8">
    <location>
        <begin position="108"/>
        <end position="158"/>
    </location>
</feature>
<organism evidence="11">
    <name type="scientific">Solanum lycopersicum</name>
    <name type="common">Tomato</name>
    <name type="synonym">Lycopersicon esculentum</name>
    <dbReference type="NCBI Taxonomy" id="4081"/>
    <lineage>
        <taxon>Eukaryota</taxon>
        <taxon>Viridiplantae</taxon>
        <taxon>Streptophyta</taxon>
        <taxon>Embryophyta</taxon>
        <taxon>Tracheophyta</taxon>
        <taxon>Spermatophyta</taxon>
        <taxon>Magnoliopsida</taxon>
        <taxon>eudicotyledons</taxon>
        <taxon>Gunneridae</taxon>
        <taxon>Pentapetalae</taxon>
        <taxon>asterids</taxon>
        <taxon>lamiids</taxon>
        <taxon>Solanales</taxon>
        <taxon>Solanaceae</taxon>
        <taxon>Solanoideae</taxon>
        <taxon>Solaneae</taxon>
        <taxon>Solanum</taxon>
        <taxon>Solanum subgen. Lycopersicon</taxon>
    </lineage>
</organism>
<evidence type="ECO:0000259" key="10">
    <source>
        <dbReference type="PROSITE" id="PS51294"/>
    </source>
</evidence>
<dbReference type="PROSITE" id="PS50090">
    <property type="entry name" value="MYB_LIKE"/>
    <property type="match status" value="1"/>
</dbReference>
<dbReference type="CDD" id="cd00167">
    <property type="entry name" value="SANT"/>
    <property type="match status" value="1"/>
</dbReference>
<dbReference type="OMA" id="TCLANEN"/>
<dbReference type="Gene3D" id="1.10.10.60">
    <property type="entry name" value="Homeodomain-like"/>
    <property type="match status" value="1"/>
</dbReference>
<keyword evidence="4" id="KW-0804">Transcription</keyword>
<dbReference type="STRING" id="4081.A0A3Q7FNA0"/>
<dbReference type="PROSITE" id="PS51293">
    <property type="entry name" value="SANT"/>
    <property type="match status" value="1"/>
</dbReference>
<reference evidence="11" key="2">
    <citation type="submission" date="2019-01" db="UniProtKB">
        <authorList>
            <consortium name="EnsemblPlants"/>
        </authorList>
    </citation>
    <scope>IDENTIFICATION</scope>
    <source>
        <strain evidence="11">cv. Heinz 1706</strain>
    </source>
</reference>
<feature type="domain" description="SANT" evidence="9">
    <location>
        <begin position="111"/>
        <end position="162"/>
    </location>
</feature>
<dbReference type="SUPFAM" id="SSF46689">
    <property type="entry name" value="Homeodomain-like"/>
    <property type="match status" value="1"/>
</dbReference>
<keyword evidence="2" id="KW-0805">Transcription regulation</keyword>
<evidence type="ECO:0000313" key="11">
    <source>
        <dbReference type="EnsemblPlants" id="Solyc03g098320.3.1"/>
    </source>
</evidence>
<evidence type="ECO:0000256" key="5">
    <source>
        <dbReference type="ARBA" id="ARBA00023242"/>
    </source>
</evidence>
<dbReference type="FunCoup" id="A0A3Q7FNA0">
    <property type="interactions" value="36"/>
</dbReference>